<protein>
    <submittedName>
        <fullName evidence="2">Uncharacterized protein</fullName>
    </submittedName>
</protein>
<reference evidence="2 3" key="1">
    <citation type="submission" date="2017-02" db="EMBL/GenBank/DDBJ databases">
        <title>Complete genome sequence of the drought resistance-promoting endophyte Pantoea alhagi LTYR-11Z.</title>
        <authorList>
            <person name="Zhang L."/>
        </authorList>
    </citation>
    <scope>NUCLEOTIDE SEQUENCE [LARGE SCALE GENOMIC DNA]</scope>
    <source>
        <strain evidence="2 3">LTYR-11Z</strain>
    </source>
</reference>
<dbReference type="Proteomes" id="UP000192900">
    <property type="component" value="Chromosome"/>
</dbReference>
<dbReference type="OrthoDB" id="6519293at2"/>
<accession>A0A1W6B3F4</accession>
<dbReference type="AlphaFoldDB" id="A0A1W6B3F4"/>
<keyword evidence="3" id="KW-1185">Reference proteome</keyword>
<evidence type="ECO:0000313" key="3">
    <source>
        <dbReference type="Proteomes" id="UP000192900"/>
    </source>
</evidence>
<dbReference type="Pfam" id="PF06092">
    <property type="entry name" value="DUF943"/>
    <property type="match status" value="1"/>
</dbReference>
<dbReference type="EMBL" id="CP019706">
    <property type="protein sequence ID" value="ARJ41621.1"/>
    <property type="molecule type" value="Genomic_DNA"/>
</dbReference>
<dbReference type="InterPro" id="IPR010351">
    <property type="entry name" value="DUF943"/>
</dbReference>
<keyword evidence="1" id="KW-0812">Transmembrane</keyword>
<evidence type="ECO:0000313" key="2">
    <source>
        <dbReference type="EMBL" id="ARJ41621.1"/>
    </source>
</evidence>
<sequence>MSRRKSFNFLICIVIAAVGFYLYLDNRSVNIISAHHDRYSAEVLVDHLPVTASSAINWWLENQNAIREKYHIPSEEAGGPSNFTVFAFGDGYQKEDENDMLCFDDVPPPENCIVKEILLTVGRNREGNIRFAFGNSAYIRYADGRIIKLKKETYH</sequence>
<keyword evidence="1" id="KW-1133">Transmembrane helix</keyword>
<dbReference type="RefSeq" id="WP_085068609.1">
    <property type="nucleotide sequence ID" value="NZ_CP019706.1"/>
</dbReference>
<proteinExistence type="predicted"/>
<gene>
    <name evidence="2" type="ORF">B1H58_06050</name>
</gene>
<name>A0A1W6B3F4_9GAMM</name>
<dbReference type="KEGG" id="palh:B1H58_06050"/>
<feature type="transmembrane region" description="Helical" evidence="1">
    <location>
        <begin position="7"/>
        <end position="24"/>
    </location>
</feature>
<organism evidence="2 3">
    <name type="scientific">Pantoea alhagi</name>
    <dbReference type="NCBI Taxonomy" id="1891675"/>
    <lineage>
        <taxon>Bacteria</taxon>
        <taxon>Pseudomonadati</taxon>
        <taxon>Pseudomonadota</taxon>
        <taxon>Gammaproteobacteria</taxon>
        <taxon>Enterobacterales</taxon>
        <taxon>Erwiniaceae</taxon>
        <taxon>Pantoea</taxon>
    </lineage>
</organism>
<keyword evidence="1" id="KW-0472">Membrane</keyword>
<evidence type="ECO:0000256" key="1">
    <source>
        <dbReference type="SAM" id="Phobius"/>
    </source>
</evidence>